<protein>
    <submittedName>
        <fullName evidence="9">PTS transporter subunit IIB</fullName>
    </submittedName>
</protein>
<dbReference type="PROSITE" id="PS51101">
    <property type="entry name" value="PTS_EIIB_TYPE_4"/>
    <property type="match status" value="1"/>
</dbReference>
<evidence type="ECO:0000256" key="2">
    <source>
        <dbReference type="ARBA" id="ARBA00022448"/>
    </source>
</evidence>
<organism evidence="9 10">
    <name type="scientific">Copranaerobaculum intestinale</name>
    <dbReference type="NCBI Taxonomy" id="2692629"/>
    <lineage>
        <taxon>Bacteria</taxon>
        <taxon>Bacillati</taxon>
        <taxon>Bacillota</taxon>
        <taxon>Erysipelotrichia</taxon>
        <taxon>Erysipelotrichales</taxon>
        <taxon>Erysipelotrichaceae</taxon>
        <taxon>Copranaerobaculum</taxon>
    </lineage>
</organism>
<evidence type="ECO:0000313" key="10">
    <source>
        <dbReference type="Proteomes" id="UP000434036"/>
    </source>
</evidence>
<evidence type="ECO:0000256" key="6">
    <source>
        <dbReference type="ARBA" id="ARBA00022683"/>
    </source>
</evidence>
<dbReference type="Gene3D" id="3.40.35.10">
    <property type="entry name" value="Phosphotransferase system, sorbose subfamily IIB component"/>
    <property type="match status" value="1"/>
</dbReference>
<accession>A0A6N8U5U9</accession>
<evidence type="ECO:0000256" key="4">
    <source>
        <dbReference type="ARBA" id="ARBA00022597"/>
    </source>
</evidence>
<keyword evidence="5" id="KW-0808">Transferase</keyword>
<evidence type="ECO:0000256" key="7">
    <source>
        <dbReference type="ARBA" id="ARBA00022777"/>
    </source>
</evidence>
<dbReference type="GO" id="GO:0009401">
    <property type="term" value="P:phosphoenolpyruvate-dependent sugar phosphotransferase system"/>
    <property type="evidence" value="ECO:0007669"/>
    <property type="project" value="UniProtKB-KW"/>
</dbReference>
<proteinExistence type="predicted"/>
<keyword evidence="6" id="KW-0598">Phosphotransferase system</keyword>
<dbReference type="GO" id="GO:0008982">
    <property type="term" value="F:protein-N(PI)-phosphohistidine-sugar phosphotransferase activity"/>
    <property type="evidence" value="ECO:0007669"/>
    <property type="project" value="InterPro"/>
</dbReference>
<reference evidence="9 10" key="2">
    <citation type="submission" date="2020-01" db="EMBL/GenBank/DDBJ databases">
        <title>Clostridiaceae sp. nov. isolated from the gut of human by culturomics.</title>
        <authorList>
            <person name="Chang Y."/>
        </authorList>
    </citation>
    <scope>NUCLEOTIDE SEQUENCE [LARGE SCALE GENOMIC DNA]</scope>
    <source>
        <strain evidence="9 10">DONG20-135</strain>
    </source>
</reference>
<comment type="subcellular location">
    <subcellularLocation>
        <location evidence="1">Cytoplasm</location>
    </subcellularLocation>
</comment>
<dbReference type="InterPro" id="IPR036667">
    <property type="entry name" value="PTS_IIB_sorbose-sp_sf"/>
</dbReference>
<evidence type="ECO:0000259" key="8">
    <source>
        <dbReference type="PROSITE" id="PS51101"/>
    </source>
</evidence>
<keyword evidence="2" id="KW-0813">Transport</keyword>
<gene>
    <name evidence="9" type="ORF">GSF08_01880</name>
</gene>
<sequence>MIQIFRVDDRLLHGQVAKSWTRKYHIDKIMIVNTKVANDEFSKVTLCLAKPQNVELYFYETDSCYQALQMEEASENNTMLIVENFNDAYHVWEMIPYIREINIGGQRKKKETGALQIGSHVILQQSDLEICKKIMHRGIKMEIRQIPGEQEISLNRLVKI</sequence>
<keyword evidence="3" id="KW-0963">Cytoplasm</keyword>
<dbReference type="GO" id="GO:0016301">
    <property type="term" value="F:kinase activity"/>
    <property type="evidence" value="ECO:0007669"/>
    <property type="project" value="UniProtKB-KW"/>
</dbReference>
<evidence type="ECO:0000313" key="9">
    <source>
        <dbReference type="EMBL" id="MXQ72694.1"/>
    </source>
</evidence>
<keyword evidence="4" id="KW-0762">Sugar transport</keyword>
<evidence type="ECO:0000256" key="5">
    <source>
        <dbReference type="ARBA" id="ARBA00022679"/>
    </source>
</evidence>
<feature type="domain" description="PTS EIIB type-4" evidence="8">
    <location>
        <begin position="1"/>
        <end position="160"/>
    </location>
</feature>
<name>A0A6N8U5U9_9FIRM</name>
<dbReference type="SUPFAM" id="SSF52728">
    <property type="entry name" value="PTS IIb component"/>
    <property type="match status" value="1"/>
</dbReference>
<dbReference type="Pfam" id="PF03830">
    <property type="entry name" value="PTSIIB_sorb"/>
    <property type="match status" value="1"/>
</dbReference>
<dbReference type="InterPro" id="IPR004720">
    <property type="entry name" value="PTS_IIB_sorbose-sp"/>
</dbReference>
<dbReference type="RefSeq" id="WP_160624177.1">
    <property type="nucleotide sequence ID" value="NZ_WUUQ01000001.1"/>
</dbReference>
<evidence type="ECO:0000256" key="3">
    <source>
        <dbReference type="ARBA" id="ARBA00022490"/>
    </source>
</evidence>
<keyword evidence="10" id="KW-1185">Reference proteome</keyword>
<comment type="caution">
    <text evidence="9">The sequence shown here is derived from an EMBL/GenBank/DDBJ whole genome shotgun (WGS) entry which is preliminary data.</text>
</comment>
<dbReference type="GO" id="GO:0005737">
    <property type="term" value="C:cytoplasm"/>
    <property type="evidence" value="ECO:0007669"/>
    <property type="project" value="UniProtKB-SubCell"/>
</dbReference>
<dbReference type="AlphaFoldDB" id="A0A6N8U5U9"/>
<reference evidence="9 10" key="1">
    <citation type="submission" date="2019-12" db="EMBL/GenBank/DDBJ databases">
        <authorList>
            <person name="Yang R."/>
        </authorList>
    </citation>
    <scope>NUCLEOTIDE SEQUENCE [LARGE SCALE GENOMIC DNA]</scope>
    <source>
        <strain evidence="9 10">DONG20-135</strain>
    </source>
</reference>
<evidence type="ECO:0000256" key="1">
    <source>
        <dbReference type="ARBA" id="ARBA00004496"/>
    </source>
</evidence>
<dbReference type="Proteomes" id="UP000434036">
    <property type="component" value="Unassembled WGS sequence"/>
</dbReference>
<keyword evidence="7" id="KW-0418">Kinase</keyword>
<dbReference type="EMBL" id="WUUQ01000001">
    <property type="protein sequence ID" value="MXQ72694.1"/>
    <property type="molecule type" value="Genomic_DNA"/>
</dbReference>